<dbReference type="Pfam" id="PF00940">
    <property type="entry name" value="RNA_pol"/>
    <property type="match status" value="1"/>
</dbReference>
<organism evidence="10 11">
    <name type="scientific">Chenopodium quinoa</name>
    <name type="common">Quinoa</name>
    <dbReference type="NCBI Taxonomy" id="63459"/>
    <lineage>
        <taxon>Eukaryota</taxon>
        <taxon>Viridiplantae</taxon>
        <taxon>Streptophyta</taxon>
        <taxon>Embryophyta</taxon>
        <taxon>Tracheophyta</taxon>
        <taxon>Spermatophyta</taxon>
        <taxon>Magnoliopsida</taxon>
        <taxon>eudicotyledons</taxon>
        <taxon>Gunneridae</taxon>
        <taxon>Pentapetalae</taxon>
        <taxon>Caryophyllales</taxon>
        <taxon>Chenopodiaceae</taxon>
        <taxon>Chenopodioideae</taxon>
        <taxon>Atripliceae</taxon>
        <taxon>Chenopodium</taxon>
    </lineage>
</organism>
<evidence type="ECO:0000313" key="11">
    <source>
        <dbReference type="Proteomes" id="UP000596660"/>
    </source>
</evidence>
<dbReference type="EnsemblPlants" id="AUR62044036-RA">
    <property type="protein sequence ID" value="AUR62044036-RA:cds"/>
    <property type="gene ID" value="AUR62044036"/>
</dbReference>
<accession>A0A803ND48</accession>
<dbReference type="PANTHER" id="PTHR10102">
    <property type="entry name" value="DNA-DIRECTED RNA POLYMERASE, MITOCHONDRIAL"/>
    <property type="match status" value="1"/>
</dbReference>
<comment type="function">
    <text evidence="8">DNA-dependent RNA polymerase catalyzes the transcription of DNA into RNA using the four ribonucleoside triphosphates as substrates.</text>
</comment>
<evidence type="ECO:0000256" key="1">
    <source>
        <dbReference type="ARBA" id="ARBA00009493"/>
    </source>
</evidence>
<evidence type="ECO:0000256" key="5">
    <source>
        <dbReference type="ARBA" id="ARBA00022695"/>
    </source>
</evidence>
<evidence type="ECO:0000256" key="2">
    <source>
        <dbReference type="ARBA" id="ARBA00012418"/>
    </source>
</evidence>
<comment type="similarity">
    <text evidence="1 8">Belongs to the phage and mitochondrial RNA polymerase family.</text>
</comment>
<dbReference type="InterPro" id="IPR046950">
    <property type="entry name" value="DNA-dir_Rpol_C_phage-type"/>
</dbReference>
<dbReference type="GO" id="GO:0006390">
    <property type="term" value="P:mitochondrial transcription"/>
    <property type="evidence" value="ECO:0007669"/>
    <property type="project" value="TreeGrafter"/>
</dbReference>
<dbReference type="AlphaFoldDB" id="A0A803ND48"/>
<comment type="catalytic activity">
    <reaction evidence="7 8">
        <text>RNA(n) + a ribonucleoside 5'-triphosphate = RNA(n+1) + diphosphate</text>
        <dbReference type="Rhea" id="RHEA:21248"/>
        <dbReference type="Rhea" id="RHEA-COMP:14527"/>
        <dbReference type="Rhea" id="RHEA-COMP:17342"/>
        <dbReference type="ChEBI" id="CHEBI:33019"/>
        <dbReference type="ChEBI" id="CHEBI:61557"/>
        <dbReference type="ChEBI" id="CHEBI:140395"/>
        <dbReference type="EC" id="2.7.7.6"/>
    </reaction>
</comment>
<dbReference type="SUPFAM" id="SSF56672">
    <property type="entry name" value="DNA/RNA polymerases"/>
    <property type="match status" value="1"/>
</dbReference>
<evidence type="ECO:0000256" key="6">
    <source>
        <dbReference type="ARBA" id="ARBA00023163"/>
    </source>
</evidence>
<dbReference type="InterPro" id="IPR043502">
    <property type="entry name" value="DNA/RNA_pol_sf"/>
</dbReference>
<dbReference type="InterPro" id="IPR002092">
    <property type="entry name" value="DNA-dir_Rpol_phage-type"/>
</dbReference>
<keyword evidence="11" id="KW-1185">Reference proteome</keyword>
<reference evidence="10" key="2">
    <citation type="submission" date="2021-03" db="UniProtKB">
        <authorList>
            <consortium name="EnsemblPlants"/>
        </authorList>
    </citation>
    <scope>IDENTIFICATION</scope>
</reference>
<keyword evidence="3 8" id="KW-0240">DNA-directed RNA polymerase</keyword>
<evidence type="ECO:0000313" key="10">
    <source>
        <dbReference type="EnsemblPlants" id="AUR62044036-RA:cds"/>
    </source>
</evidence>
<dbReference type="PANTHER" id="PTHR10102:SF8">
    <property type="entry name" value="DNA-DIRECTED RNA POLYMERASE-RELATED"/>
    <property type="match status" value="1"/>
</dbReference>
<dbReference type="EC" id="2.7.7.6" evidence="2 8"/>
<dbReference type="PROSITE" id="PS00489">
    <property type="entry name" value="RNA_POL_PHAGE_2"/>
    <property type="match status" value="1"/>
</dbReference>
<reference evidence="10" key="1">
    <citation type="journal article" date="2017" name="Nature">
        <title>The genome of Chenopodium quinoa.</title>
        <authorList>
            <person name="Jarvis D.E."/>
            <person name="Ho Y.S."/>
            <person name="Lightfoot D.J."/>
            <person name="Schmoeckel S.M."/>
            <person name="Li B."/>
            <person name="Borm T.J.A."/>
            <person name="Ohyanagi H."/>
            <person name="Mineta K."/>
            <person name="Michell C.T."/>
            <person name="Saber N."/>
            <person name="Kharbatia N.M."/>
            <person name="Rupper R.R."/>
            <person name="Sharp A.R."/>
            <person name="Dally N."/>
            <person name="Boughton B.A."/>
            <person name="Woo Y.H."/>
            <person name="Gao G."/>
            <person name="Schijlen E.G.W.M."/>
            <person name="Guo X."/>
            <person name="Momin A.A."/>
            <person name="Negrao S."/>
            <person name="Al-Babili S."/>
            <person name="Gehring C."/>
            <person name="Roessner U."/>
            <person name="Jung C."/>
            <person name="Murphy K."/>
            <person name="Arold S.T."/>
            <person name="Gojobori T."/>
            <person name="van der Linden C.G."/>
            <person name="van Loo E.N."/>
            <person name="Jellen E.N."/>
            <person name="Maughan P.J."/>
            <person name="Tester M."/>
        </authorList>
    </citation>
    <scope>NUCLEOTIDE SEQUENCE [LARGE SCALE GENOMIC DNA]</scope>
    <source>
        <strain evidence="10">cv. PI 614886</strain>
    </source>
</reference>
<dbReference type="PROSITE" id="PS00900">
    <property type="entry name" value="RNA_POL_PHAGE_1"/>
    <property type="match status" value="1"/>
</dbReference>
<proteinExistence type="inferred from homology"/>
<sequence length="442" mass="51479">MPEFLLKINTNEIIDRVRRVYLEESQSFHNSVSLEAVMQILYTNIQRARYERTILEMASAYAGYTFYIPAFLDFRGRIYRSGILHFHERDLARSLILFDAKEFINNSQFVLAPHVIQEMLYYYRAAGGFHYKSFSTNPIDSANMFFTDVEKCVIEEVGDIQKDSCREDGFCYDSAIVITSAKAKNPFQWMMFLWGIFNKSEDSNFICGVPITQDASASAYQIMAYLLLNEPMAKRTNLITNSEKPDSIADVYSVIMDDLKSFLNKEDLPDSVKELYNEYIDRKLVKSIFMPIIYGKTEMSTAGNIKAALKPYFYPAYKESAVLASLCFKFLREYYKEMDHLIRLIRLIGWFASTCDSNVVYDTQFFSTCQDFLVKDSHIIWVYDKIRKKKRMVTLRLSSDKRDRKKTEVSTFMNFIHQKDALIAMKVVLNMQGLNAPIYTVH</sequence>
<evidence type="ECO:0000256" key="3">
    <source>
        <dbReference type="ARBA" id="ARBA00022478"/>
    </source>
</evidence>
<feature type="domain" description="DNA-directed RNA polymerase C-terminal" evidence="9">
    <location>
        <begin position="182"/>
        <end position="442"/>
    </location>
</feature>
<protein>
    <recommendedName>
        <fullName evidence="2 8">DNA-directed RNA polymerase</fullName>
        <ecNumber evidence="2 8">2.7.7.6</ecNumber>
    </recommendedName>
</protein>
<keyword evidence="4 8" id="KW-0808">Transferase</keyword>
<name>A0A803ND48_CHEQI</name>
<dbReference type="GO" id="GO:0003677">
    <property type="term" value="F:DNA binding"/>
    <property type="evidence" value="ECO:0007669"/>
    <property type="project" value="InterPro"/>
</dbReference>
<dbReference type="Gene3D" id="1.10.150.20">
    <property type="entry name" value="5' to 3' exonuclease, C-terminal subdomain"/>
    <property type="match status" value="1"/>
</dbReference>
<dbReference type="GO" id="GO:0034245">
    <property type="term" value="C:mitochondrial DNA-directed RNA polymerase complex"/>
    <property type="evidence" value="ECO:0007669"/>
    <property type="project" value="TreeGrafter"/>
</dbReference>
<evidence type="ECO:0000256" key="4">
    <source>
        <dbReference type="ARBA" id="ARBA00022679"/>
    </source>
</evidence>
<evidence type="ECO:0000259" key="9">
    <source>
        <dbReference type="Pfam" id="PF00940"/>
    </source>
</evidence>
<dbReference type="OMA" id="MESINIW"/>
<keyword evidence="6 8" id="KW-0804">Transcription</keyword>
<dbReference type="GO" id="GO:0003899">
    <property type="term" value="F:DNA-directed RNA polymerase activity"/>
    <property type="evidence" value="ECO:0007669"/>
    <property type="project" value="UniProtKB-EC"/>
</dbReference>
<dbReference type="Proteomes" id="UP000596660">
    <property type="component" value="Unplaced"/>
</dbReference>
<evidence type="ECO:0000256" key="8">
    <source>
        <dbReference type="RuleBase" id="RU003805"/>
    </source>
</evidence>
<keyword evidence="5 8" id="KW-0548">Nucleotidyltransferase</keyword>
<evidence type="ECO:0000256" key="7">
    <source>
        <dbReference type="ARBA" id="ARBA00048552"/>
    </source>
</evidence>
<dbReference type="Gramene" id="AUR62044036-RA">
    <property type="protein sequence ID" value="AUR62044036-RA:cds"/>
    <property type="gene ID" value="AUR62044036"/>
</dbReference>